<comment type="subunit">
    <text evidence="2">Homodimer.</text>
</comment>
<evidence type="ECO:0000259" key="13">
    <source>
        <dbReference type="Pfam" id="PF02882"/>
    </source>
</evidence>
<dbReference type="Gene3D" id="3.40.50.720">
    <property type="entry name" value="NAD(P)-binding Rossmann-like Domain"/>
    <property type="match status" value="1"/>
</dbReference>
<evidence type="ECO:0000256" key="11">
    <source>
        <dbReference type="ARBA" id="ARBA00023268"/>
    </source>
</evidence>
<evidence type="ECO:0008006" key="16">
    <source>
        <dbReference type="Google" id="ProtNLM"/>
    </source>
</evidence>
<keyword evidence="8" id="KW-0560">Oxidoreductase</keyword>
<dbReference type="PRINTS" id="PR00085">
    <property type="entry name" value="THFDHDRGNASE"/>
</dbReference>
<dbReference type="SUPFAM" id="SSF51735">
    <property type="entry name" value="NAD(P)-binding Rossmann-fold domains"/>
    <property type="match status" value="1"/>
</dbReference>
<evidence type="ECO:0000256" key="10">
    <source>
        <dbReference type="ARBA" id="ARBA00023167"/>
    </source>
</evidence>
<evidence type="ECO:0000259" key="12">
    <source>
        <dbReference type="Pfam" id="PF00763"/>
    </source>
</evidence>
<feature type="domain" description="Tetrahydrofolate dehydrogenase/cyclohydrolase catalytic" evidence="12">
    <location>
        <begin position="48"/>
        <end position="161"/>
    </location>
</feature>
<dbReference type="PATRIC" id="fig|34065.5.peg.6068"/>
<keyword evidence="3" id="KW-0554">One-carbon metabolism</keyword>
<sequence length="305" mass="32844">MQLDKGVSGISTACAFALAPCHARMRAHFISSRWLITRHDCKTNRRQGDRRQASLRQQIAKRVAERSQQGLRTPGLAVILVGSDPASQVYVSHKRKDCEEVGFISQAYDLPADTTQVALTDLIDRLNEDAAVDGILLQLPLPAHLDASLLLERIRPDKDVDGFHPYNVGRLAQRIPLLRPCTPKGIITLLESTGVDLYGLDAVVVGASNIVGRPMAMELLLAGCTVTVTHRFTKDLAGHVGRADLVVVAAGKPGLVKGEWIKPGAIVIDVGINRQDDGKLVGDVVYETALPRAGWITPVPGGVGP</sequence>
<dbReference type="GO" id="GO:0009086">
    <property type="term" value="P:methionine biosynthetic process"/>
    <property type="evidence" value="ECO:0007669"/>
    <property type="project" value="UniProtKB-KW"/>
</dbReference>
<dbReference type="GO" id="GO:0005829">
    <property type="term" value="C:cytosol"/>
    <property type="evidence" value="ECO:0007669"/>
    <property type="project" value="TreeGrafter"/>
</dbReference>
<dbReference type="FunFam" id="3.40.50.10860:FF:000005">
    <property type="entry name" value="C-1-tetrahydrofolate synthase, cytoplasmic, putative"/>
    <property type="match status" value="1"/>
</dbReference>
<dbReference type="Pfam" id="PF02882">
    <property type="entry name" value="THF_DHG_CYH_C"/>
    <property type="match status" value="1"/>
</dbReference>
<protein>
    <recommendedName>
        <fullName evidence="16">Methenyltetrahydrofolate cyclohydrolase</fullName>
    </recommendedName>
</protein>
<keyword evidence="5" id="KW-0658">Purine biosynthesis</keyword>
<evidence type="ECO:0000256" key="5">
    <source>
        <dbReference type="ARBA" id="ARBA00022755"/>
    </source>
</evidence>
<evidence type="ECO:0000256" key="1">
    <source>
        <dbReference type="ARBA" id="ARBA00004777"/>
    </source>
</evidence>
<dbReference type="Pfam" id="PF00763">
    <property type="entry name" value="THF_DHG_CYH"/>
    <property type="match status" value="1"/>
</dbReference>
<comment type="pathway">
    <text evidence="1">One-carbon metabolism; tetrahydrofolate interconversion.</text>
</comment>
<reference evidence="14 15" key="1">
    <citation type="submission" date="2015-09" db="EMBL/GenBank/DDBJ databases">
        <title>Genome announcement of multiple Pseudomonas syringae strains.</title>
        <authorList>
            <person name="Thakur S."/>
            <person name="Wang P.W."/>
            <person name="Gong Y."/>
            <person name="Weir B.S."/>
            <person name="Guttman D.S."/>
        </authorList>
    </citation>
    <scope>NUCLEOTIDE SEQUENCE [LARGE SCALE GENOMIC DNA]</scope>
    <source>
        <strain evidence="14 15">ICMP4331</strain>
    </source>
</reference>
<proteinExistence type="inferred from homology"/>
<dbReference type="SUPFAM" id="SSF53223">
    <property type="entry name" value="Aminoacid dehydrogenase-like, N-terminal domain"/>
    <property type="match status" value="1"/>
</dbReference>
<dbReference type="InterPro" id="IPR046346">
    <property type="entry name" value="Aminoacid_DH-like_N_sf"/>
</dbReference>
<keyword evidence="4" id="KW-0028">Amino-acid biosynthesis</keyword>
<dbReference type="InterPro" id="IPR000672">
    <property type="entry name" value="THF_DH/CycHdrlase"/>
</dbReference>
<dbReference type="EMBL" id="LJQU01000272">
    <property type="protein sequence ID" value="KPX94550.1"/>
    <property type="molecule type" value="Genomic_DNA"/>
</dbReference>
<dbReference type="GO" id="GO:0000105">
    <property type="term" value="P:L-histidine biosynthetic process"/>
    <property type="evidence" value="ECO:0007669"/>
    <property type="project" value="UniProtKB-KW"/>
</dbReference>
<evidence type="ECO:0000313" key="15">
    <source>
        <dbReference type="Proteomes" id="UP000050420"/>
    </source>
</evidence>
<evidence type="ECO:0000256" key="8">
    <source>
        <dbReference type="ARBA" id="ARBA00023002"/>
    </source>
</evidence>
<dbReference type="CDD" id="cd01080">
    <property type="entry name" value="NAD_bind_m-THF_DH_Cyclohyd"/>
    <property type="match status" value="1"/>
</dbReference>
<dbReference type="PANTHER" id="PTHR48099">
    <property type="entry name" value="C-1-TETRAHYDROFOLATE SYNTHASE, CYTOPLASMIC-RELATED"/>
    <property type="match status" value="1"/>
</dbReference>
<feature type="domain" description="Tetrahydrofolate dehydrogenase/cyclohydrolase NAD(P)-binding" evidence="13">
    <location>
        <begin position="180"/>
        <end position="305"/>
    </location>
</feature>
<dbReference type="HAMAP" id="MF_01576">
    <property type="entry name" value="THF_DHG_CYH"/>
    <property type="match status" value="1"/>
</dbReference>
<dbReference type="FunFam" id="3.40.50.720:FF:000006">
    <property type="entry name" value="Bifunctional protein FolD"/>
    <property type="match status" value="1"/>
</dbReference>
<keyword evidence="11" id="KW-0511">Multifunctional enzyme</keyword>
<dbReference type="PANTHER" id="PTHR48099:SF5">
    <property type="entry name" value="C-1-TETRAHYDROFOLATE SYNTHASE, CYTOPLASMIC"/>
    <property type="match status" value="1"/>
</dbReference>
<evidence type="ECO:0000256" key="2">
    <source>
        <dbReference type="ARBA" id="ARBA00011738"/>
    </source>
</evidence>
<evidence type="ECO:0000256" key="4">
    <source>
        <dbReference type="ARBA" id="ARBA00022605"/>
    </source>
</evidence>
<keyword evidence="10" id="KW-0486">Methionine biosynthesis</keyword>
<comment type="caution">
    <text evidence="14">The sequence shown here is derived from an EMBL/GenBank/DDBJ whole genome shotgun (WGS) entry which is preliminary data.</text>
</comment>
<feature type="non-terminal residue" evidence="14">
    <location>
        <position position="305"/>
    </location>
</feature>
<dbReference type="Proteomes" id="UP000050420">
    <property type="component" value="Unassembled WGS sequence"/>
</dbReference>
<dbReference type="GO" id="GO:0004477">
    <property type="term" value="F:methenyltetrahydrofolate cyclohydrolase activity"/>
    <property type="evidence" value="ECO:0007669"/>
    <property type="project" value="TreeGrafter"/>
</dbReference>
<keyword evidence="9" id="KW-0368">Histidine biosynthesis</keyword>
<evidence type="ECO:0000256" key="3">
    <source>
        <dbReference type="ARBA" id="ARBA00022563"/>
    </source>
</evidence>
<evidence type="ECO:0000256" key="6">
    <source>
        <dbReference type="ARBA" id="ARBA00022801"/>
    </source>
</evidence>
<dbReference type="GO" id="GO:0035999">
    <property type="term" value="P:tetrahydrofolate interconversion"/>
    <property type="evidence" value="ECO:0007669"/>
    <property type="project" value="TreeGrafter"/>
</dbReference>
<name>A0A0P9V7R5_PSEA0</name>
<dbReference type="GO" id="GO:0004488">
    <property type="term" value="F:methylenetetrahydrofolate dehydrogenase (NADP+) activity"/>
    <property type="evidence" value="ECO:0007669"/>
    <property type="project" value="InterPro"/>
</dbReference>
<dbReference type="InterPro" id="IPR020631">
    <property type="entry name" value="THF_DH/CycHdrlase_NAD-bd_dom"/>
</dbReference>
<dbReference type="NCBIfam" id="NF008058">
    <property type="entry name" value="PRK10792.1"/>
    <property type="match status" value="1"/>
</dbReference>
<keyword evidence="6" id="KW-0378">Hydrolase</keyword>
<dbReference type="GO" id="GO:0006164">
    <property type="term" value="P:purine nucleotide biosynthetic process"/>
    <property type="evidence" value="ECO:0007669"/>
    <property type="project" value="UniProtKB-KW"/>
</dbReference>
<evidence type="ECO:0000313" key="14">
    <source>
        <dbReference type="EMBL" id="KPX94550.1"/>
    </source>
</evidence>
<dbReference type="InterPro" id="IPR036291">
    <property type="entry name" value="NAD(P)-bd_dom_sf"/>
</dbReference>
<organism evidence="14 15">
    <name type="scientific">Pseudomonas amygdali pv. mori</name>
    <dbReference type="NCBI Taxonomy" id="34065"/>
    <lineage>
        <taxon>Bacteria</taxon>
        <taxon>Pseudomonadati</taxon>
        <taxon>Pseudomonadota</taxon>
        <taxon>Gammaproteobacteria</taxon>
        <taxon>Pseudomonadales</taxon>
        <taxon>Pseudomonadaceae</taxon>
        <taxon>Pseudomonas</taxon>
        <taxon>Pseudomonas amygdali</taxon>
    </lineage>
</organism>
<evidence type="ECO:0000256" key="7">
    <source>
        <dbReference type="ARBA" id="ARBA00022857"/>
    </source>
</evidence>
<evidence type="ECO:0000256" key="9">
    <source>
        <dbReference type="ARBA" id="ARBA00023102"/>
    </source>
</evidence>
<dbReference type="AlphaFoldDB" id="A0A0P9V7R5"/>
<keyword evidence="7" id="KW-0521">NADP</keyword>
<dbReference type="InterPro" id="IPR020630">
    <property type="entry name" value="THF_DH/CycHdrlase_cat_dom"/>
</dbReference>
<dbReference type="Gene3D" id="3.40.50.10860">
    <property type="entry name" value="Leucine Dehydrogenase, chain A, domain 1"/>
    <property type="match status" value="1"/>
</dbReference>
<gene>
    <name evidence="14" type="ORF">ALO63_100409</name>
</gene>
<accession>A0A0P9V7R5</accession>